<dbReference type="AlphaFoldDB" id="A0AAV5WMF6"/>
<dbReference type="Proteomes" id="UP001432322">
    <property type="component" value="Unassembled WGS sequence"/>
</dbReference>
<feature type="domain" description="Cyclin N-terminal" evidence="4">
    <location>
        <begin position="83"/>
        <end position="158"/>
    </location>
</feature>
<proteinExistence type="inferred from homology"/>
<dbReference type="InterPro" id="IPR043198">
    <property type="entry name" value="Cyclin/Ssn8"/>
</dbReference>
<dbReference type="InterPro" id="IPR006671">
    <property type="entry name" value="Cyclin_N"/>
</dbReference>
<evidence type="ECO:0000256" key="3">
    <source>
        <dbReference type="SAM" id="MobiDB-lite"/>
    </source>
</evidence>
<feature type="region of interest" description="Disordered" evidence="3">
    <location>
        <begin position="306"/>
        <end position="329"/>
    </location>
</feature>
<dbReference type="CDD" id="cd20525">
    <property type="entry name" value="CYCLIN_CCNH_rpt2"/>
    <property type="match status" value="1"/>
</dbReference>
<name>A0AAV5WMF6_9BILA</name>
<keyword evidence="2" id="KW-0195">Cyclin</keyword>
<dbReference type="GO" id="GO:0006357">
    <property type="term" value="P:regulation of transcription by RNA polymerase II"/>
    <property type="evidence" value="ECO:0007669"/>
    <property type="project" value="InterPro"/>
</dbReference>
<protein>
    <recommendedName>
        <fullName evidence="8">Cyclin-H</fullName>
    </recommendedName>
</protein>
<evidence type="ECO:0008006" key="8">
    <source>
        <dbReference type="Google" id="ProtNLM"/>
    </source>
</evidence>
<evidence type="ECO:0000259" key="5">
    <source>
        <dbReference type="Pfam" id="PF16899"/>
    </source>
</evidence>
<feature type="non-terminal residue" evidence="6">
    <location>
        <position position="1"/>
    </location>
</feature>
<dbReference type="GO" id="GO:0016538">
    <property type="term" value="F:cyclin-dependent protein serine/threonine kinase regulator activity"/>
    <property type="evidence" value="ECO:0007669"/>
    <property type="project" value="InterPro"/>
</dbReference>
<dbReference type="Pfam" id="PF00134">
    <property type="entry name" value="Cyclin_N"/>
    <property type="match status" value="1"/>
</dbReference>
<evidence type="ECO:0000313" key="7">
    <source>
        <dbReference type="Proteomes" id="UP001432322"/>
    </source>
</evidence>
<dbReference type="InterPro" id="IPR031658">
    <property type="entry name" value="Cyclin_C_2"/>
</dbReference>
<dbReference type="SUPFAM" id="SSF47954">
    <property type="entry name" value="Cyclin-like"/>
    <property type="match status" value="2"/>
</dbReference>
<dbReference type="Pfam" id="PF16899">
    <property type="entry name" value="Cyclin_C_2"/>
    <property type="match status" value="1"/>
</dbReference>
<keyword evidence="7" id="KW-1185">Reference proteome</keyword>
<dbReference type="InterPro" id="IPR036915">
    <property type="entry name" value="Cyclin-like_sf"/>
</dbReference>
<comment type="similarity">
    <text evidence="1">Belongs to the cyclin family. Cyclin C subfamily.</text>
</comment>
<sequence>VIPMYSTSTQKREWTFGTVEELNEKRVNANAEYRARFAPFVQPEEESGYLTTDEEQAIIRMVSERGVAFGESFRPPLWPSIRWMAYAYFKRFFLVKSAMEYSPKVVMTACYYLAAKIDEFYVPIHEFVENLRSGSAEQNTARILALEPEIMRVLKYHLTIHCPFRPFEGHLMEMKRTLLLLNFDIETLRPAACQFLRDSLLGDAMLQYAPSQIALAAIKHSLDSNAKSPEVLCDFVQKLLGVSDDGASDSWSASGAEAHVAVEKLLARLELIVESVRAGAAAVPSPPEQQQLQTRSMVWSQLQQVLETRKMADPSTGPNREEPVDSDDD</sequence>
<reference evidence="6" key="1">
    <citation type="submission" date="2023-10" db="EMBL/GenBank/DDBJ databases">
        <title>Genome assembly of Pristionchus species.</title>
        <authorList>
            <person name="Yoshida K."/>
            <person name="Sommer R.J."/>
        </authorList>
    </citation>
    <scope>NUCLEOTIDE SEQUENCE</scope>
    <source>
        <strain evidence="6">RS5133</strain>
    </source>
</reference>
<organism evidence="6 7">
    <name type="scientific">Pristionchus fissidentatus</name>
    <dbReference type="NCBI Taxonomy" id="1538716"/>
    <lineage>
        <taxon>Eukaryota</taxon>
        <taxon>Metazoa</taxon>
        <taxon>Ecdysozoa</taxon>
        <taxon>Nematoda</taxon>
        <taxon>Chromadorea</taxon>
        <taxon>Rhabditida</taxon>
        <taxon>Rhabditina</taxon>
        <taxon>Diplogasteromorpha</taxon>
        <taxon>Diplogasteroidea</taxon>
        <taxon>Neodiplogasteridae</taxon>
        <taxon>Pristionchus</taxon>
    </lineage>
</organism>
<accession>A0AAV5WMF6</accession>
<dbReference type="EMBL" id="BTSY01000006">
    <property type="protein sequence ID" value="GMT31808.1"/>
    <property type="molecule type" value="Genomic_DNA"/>
</dbReference>
<dbReference type="CDD" id="cd20524">
    <property type="entry name" value="CYCLIN_CCNH_rpt1"/>
    <property type="match status" value="1"/>
</dbReference>
<feature type="domain" description="Cyclin C-terminal" evidence="5">
    <location>
        <begin position="163"/>
        <end position="226"/>
    </location>
</feature>
<evidence type="ECO:0000259" key="4">
    <source>
        <dbReference type="Pfam" id="PF00134"/>
    </source>
</evidence>
<comment type="caution">
    <text evidence="6">The sequence shown here is derived from an EMBL/GenBank/DDBJ whole genome shotgun (WGS) entry which is preliminary data.</text>
</comment>
<dbReference type="PANTHER" id="PTHR10026">
    <property type="entry name" value="CYCLIN"/>
    <property type="match status" value="1"/>
</dbReference>
<evidence type="ECO:0000313" key="6">
    <source>
        <dbReference type="EMBL" id="GMT31808.1"/>
    </source>
</evidence>
<dbReference type="Gene3D" id="1.10.472.10">
    <property type="entry name" value="Cyclin-like"/>
    <property type="match status" value="2"/>
</dbReference>
<evidence type="ECO:0000256" key="2">
    <source>
        <dbReference type="ARBA" id="ARBA00023127"/>
    </source>
</evidence>
<evidence type="ECO:0000256" key="1">
    <source>
        <dbReference type="ARBA" id="ARBA00008638"/>
    </source>
</evidence>
<gene>
    <name evidence="6" type="ORF">PFISCL1PPCAC_23105</name>
</gene>